<keyword evidence="2" id="KW-1185">Reference proteome</keyword>
<evidence type="ECO:0000313" key="2">
    <source>
        <dbReference type="Proteomes" id="UP000549971"/>
    </source>
</evidence>
<organism evidence="1 2">
    <name type="scientific">Kribbella italica</name>
    <dbReference type="NCBI Taxonomy" id="1540520"/>
    <lineage>
        <taxon>Bacteria</taxon>
        <taxon>Bacillati</taxon>
        <taxon>Actinomycetota</taxon>
        <taxon>Actinomycetes</taxon>
        <taxon>Propionibacteriales</taxon>
        <taxon>Kribbellaceae</taxon>
        <taxon>Kribbella</taxon>
    </lineage>
</organism>
<comment type="caution">
    <text evidence="1">The sequence shown here is derived from an EMBL/GenBank/DDBJ whole genome shotgun (WGS) entry which is preliminary data.</text>
</comment>
<dbReference type="EMBL" id="JACHMY010000001">
    <property type="protein sequence ID" value="MBB5839778.1"/>
    <property type="molecule type" value="Genomic_DNA"/>
</dbReference>
<name>A0A7W9MY58_9ACTN</name>
<proteinExistence type="predicted"/>
<dbReference type="Proteomes" id="UP000549971">
    <property type="component" value="Unassembled WGS sequence"/>
</dbReference>
<protein>
    <submittedName>
        <fullName evidence="1">Uncharacterized protein</fullName>
    </submittedName>
</protein>
<sequence>MVNLEAKRIAKTNDERAALAARRGWDIRLEAPGFADRWRYALPFSLRGKQELSFGVVSGRHHGLRFTAFDYHRQVTLEAVRDAWRDVAAPKAGAVRINTVWVIELPAKVPWFQIVENADPAYDLKDMPEPATPNSNFNLWYRLVNTNPQVAAQVLHPELMKFMRRHKLHTWALMEQELLATVYPIFGRTKPDELVETLDRLTALIGLLPLPALEQYR</sequence>
<accession>A0A7W9MY58</accession>
<dbReference type="AlphaFoldDB" id="A0A7W9MY58"/>
<evidence type="ECO:0000313" key="1">
    <source>
        <dbReference type="EMBL" id="MBB5839778.1"/>
    </source>
</evidence>
<reference evidence="1 2" key="1">
    <citation type="submission" date="2020-08" db="EMBL/GenBank/DDBJ databases">
        <title>Sequencing the genomes of 1000 actinobacteria strains.</title>
        <authorList>
            <person name="Klenk H.-P."/>
        </authorList>
    </citation>
    <scope>NUCLEOTIDE SEQUENCE [LARGE SCALE GENOMIC DNA]</scope>
    <source>
        <strain evidence="1 2">DSM 28967</strain>
    </source>
</reference>
<dbReference type="RefSeq" id="WP_184801673.1">
    <property type="nucleotide sequence ID" value="NZ_JACHMY010000001.1"/>
</dbReference>
<gene>
    <name evidence="1" type="ORF">HDA39_006512</name>
</gene>